<protein>
    <submittedName>
        <fullName evidence="5">DUF2510 domain-containing protein</fullName>
    </submittedName>
</protein>
<dbReference type="AlphaFoldDB" id="A0AAP9Y7D4"/>
<keyword evidence="3" id="KW-1133">Transmembrane helix</keyword>
<name>A0AAP9Y7D4_9ACTO</name>
<evidence type="ECO:0000256" key="1">
    <source>
        <dbReference type="SAM" id="Coils"/>
    </source>
</evidence>
<sequence>MSEPAEGWYADPSGAGQLRWWDGHAWTEYVESYEGQTPANEPRIPDAGEPAASSRVEAQPGFDRERVSTHDPAREASASAVADPTPEGPSPWDTITASVLTGANAEETESAEEAPKRSGVLKWALGCAASWMLVAVFIAVLVVAWSHLGPSGRIHEDAKRRAETARSELDAAQSTLDDINRQIEEAQK</sequence>
<keyword evidence="1" id="KW-0175">Coiled coil</keyword>
<feature type="coiled-coil region" evidence="1">
    <location>
        <begin position="155"/>
        <end position="182"/>
    </location>
</feature>
<keyword evidence="3" id="KW-0472">Membrane</keyword>
<proteinExistence type="predicted"/>
<organism evidence="5 6">
    <name type="scientific">Schaalia meyeri</name>
    <dbReference type="NCBI Taxonomy" id="52773"/>
    <lineage>
        <taxon>Bacteria</taxon>
        <taxon>Bacillati</taxon>
        <taxon>Actinomycetota</taxon>
        <taxon>Actinomycetes</taxon>
        <taxon>Actinomycetales</taxon>
        <taxon>Actinomycetaceae</taxon>
        <taxon>Schaalia</taxon>
    </lineage>
</organism>
<feature type="domain" description="DUF2510" evidence="4">
    <location>
        <begin position="7"/>
        <end position="37"/>
    </location>
</feature>
<feature type="transmembrane region" description="Helical" evidence="3">
    <location>
        <begin position="123"/>
        <end position="145"/>
    </location>
</feature>
<feature type="region of interest" description="Disordered" evidence="2">
    <location>
        <begin position="32"/>
        <end position="95"/>
    </location>
</feature>
<evidence type="ECO:0000313" key="6">
    <source>
        <dbReference type="Proteomes" id="UP000595220"/>
    </source>
</evidence>
<dbReference type="EMBL" id="CP066065">
    <property type="protein sequence ID" value="QQC43455.1"/>
    <property type="molecule type" value="Genomic_DNA"/>
</dbReference>
<keyword evidence="3" id="KW-0812">Transmembrane</keyword>
<feature type="compositionally biased region" description="Basic and acidic residues" evidence="2">
    <location>
        <begin position="62"/>
        <end position="74"/>
    </location>
</feature>
<evidence type="ECO:0000256" key="2">
    <source>
        <dbReference type="SAM" id="MobiDB-lite"/>
    </source>
</evidence>
<gene>
    <name evidence="5" type="ORF">I6H42_06535</name>
</gene>
<evidence type="ECO:0000313" key="5">
    <source>
        <dbReference type="EMBL" id="QQC43455.1"/>
    </source>
</evidence>
<dbReference type="RefSeq" id="WP_074633325.1">
    <property type="nucleotide sequence ID" value="NZ_CP066065.1"/>
</dbReference>
<reference evidence="5 6" key="1">
    <citation type="submission" date="2020-12" db="EMBL/GenBank/DDBJ databases">
        <title>FDA dAtabase for Regulatory Grade micrObial Sequences (FDA-ARGOS): Supporting development and validation of Infectious Disease Dx tests.</title>
        <authorList>
            <person name="Sproer C."/>
            <person name="Gronow S."/>
            <person name="Severitt S."/>
            <person name="Schroder I."/>
            <person name="Tallon L."/>
            <person name="Sadzewicz L."/>
            <person name="Zhao X."/>
            <person name="Boylan J."/>
            <person name="Ott S."/>
            <person name="Bowen H."/>
            <person name="Vavikolanu K."/>
            <person name="Mehta A."/>
            <person name="Aluvathingal J."/>
            <person name="Nadendla S."/>
            <person name="Lowell S."/>
            <person name="Myers T."/>
            <person name="Yan Y."/>
            <person name="Sichtig H."/>
        </authorList>
    </citation>
    <scope>NUCLEOTIDE SEQUENCE [LARGE SCALE GENOMIC DNA]</scope>
    <source>
        <strain evidence="5 6">FDAARGOS_985</strain>
    </source>
</reference>
<keyword evidence="6" id="KW-1185">Reference proteome</keyword>
<dbReference type="InterPro" id="IPR018929">
    <property type="entry name" value="DUF2510"/>
</dbReference>
<evidence type="ECO:0000256" key="3">
    <source>
        <dbReference type="SAM" id="Phobius"/>
    </source>
</evidence>
<dbReference type="Pfam" id="PF10708">
    <property type="entry name" value="DUF2510"/>
    <property type="match status" value="1"/>
</dbReference>
<accession>A0AAP9Y7D4</accession>
<evidence type="ECO:0000259" key="4">
    <source>
        <dbReference type="Pfam" id="PF10708"/>
    </source>
</evidence>
<dbReference type="Proteomes" id="UP000595220">
    <property type="component" value="Chromosome"/>
</dbReference>